<dbReference type="EC" id="6.3.4.19" evidence="8"/>
<keyword evidence="6 8" id="KW-0067">ATP-binding</keyword>
<keyword evidence="2 8" id="KW-0963">Cytoplasm</keyword>
<reference evidence="10 11" key="1">
    <citation type="submission" date="2024-03" db="EMBL/GenBank/DDBJ databases">
        <title>A Dehalogenimonas Isolated from Estuarine Sediments Dihaloeliminates Chlorinated Alkanes.</title>
        <authorList>
            <person name="Yang Y."/>
            <person name="Wang H."/>
        </authorList>
    </citation>
    <scope>NUCLEOTIDE SEQUENCE [LARGE SCALE GENOMIC DNA]</scope>
    <source>
        <strain evidence="10 11">W</strain>
    </source>
</reference>
<keyword evidence="3 8" id="KW-0436">Ligase</keyword>
<dbReference type="InterPro" id="IPR015262">
    <property type="entry name" value="tRNA_Ile_lys_synt_subst-bd"/>
</dbReference>
<dbReference type="InterPro" id="IPR012795">
    <property type="entry name" value="tRNA_Ile_lys_synt_N"/>
</dbReference>
<dbReference type="GO" id="GO:0032267">
    <property type="term" value="F:tRNA(Ile)-lysidine synthase activity"/>
    <property type="evidence" value="ECO:0007669"/>
    <property type="project" value="UniProtKB-EC"/>
</dbReference>
<evidence type="ECO:0000256" key="2">
    <source>
        <dbReference type="ARBA" id="ARBA00022490"/>
    </source>
</evidence>
<keyword evidence="5 8" id="KW-0547">Nucleotide-binding</keyword>
<evidence type="ECO:0000259" key="9">
    <source>
        <dbReference type="SMART" id="SM00977"/>
    </source>
</evidence>
<proteinExistence type="inferred from homology"/>
<sequence length="472" mass="51921">MRQLEKWVLDFITGHRLVSRGERVVAAVSGGADSVCLLSILHKYQTELGITLAVAHLDHGLRGAESDADAEFVRALAARLDLPAVITRRDVTAYQAEYRLTPEEAAREVRYQFLSEVAESGGATSVAVAHTKSDHVETVMLHLLRGSGLSGLVGLKEAVTLRYKRIECLQIIRPLICLTRAEVETYCRLAGLEFRTDSTNESLTPTRNRIRRQLLPEIRRDFNPRIDEALDRLSQLAADEQDFISGEAGCAAEKLIIRQSGLAVIDQRGLAALHPALRRSVLKQALAEALGSPKDIEAGHIEDMMDIAAGNAGRAIDLPAGLVFAAGYGELYLGRDLAGLNPLPPLEGEYRLNIPGVTEFSGRRVTAEIIDNTGDRPAAEGMVMLMDYDKAGGDLTVRARRPGDRFQPQGMSQEKKLKDYFIDARVPRPWRDRVPVVVSPGQIVGLAGYRLDDRVKVTAATVRVLRLDFTYI</sequence>
<dbReference type="Proteomes" id="UP001375370">
    <property type="component" value="Chromosome"/>
</dbReference>
<comment type="domain">
    <text evidence="8">The N-terminal region contains the highly conserved SGGXDS motif, predicted to be a P-loop motif involved in ATP binding.</text>
</comment>
<gene>
    <name evidence="8 10" type="primary">tilS</name>
    <name evidence="10" type="ORF">V8247_03065</name>
</gene>
<dbReference type="SUPFAM" id="SSF56037">
    <property type="entry name" value="PheT/TilS domain"/>
    <property type="match status" value="1"/>
</dbReference>
<keyword evidence="11" id="KW-1185">Reference proteome</keyword>
<evidence type="ECO:0000256" key="3">
    <source>
        <dbReference type="ARBA" id="ARBA00022598"/>
    </source>
</evidence>
<feature type="domain" description="Lysidine-tRNA(Ile) synthetase C-terminal" evidence="9">
    <location>
        <begin position="395"/>
        <end position="467"/>
    </location>
</feature>
<dbReference type="PANTHER" id="PTHR43033">
    <property type="entry name" value="TRNA(ILE)-LYSIDINE SYNTHASE-RELATED"/>
    <property type="match status" value="1"/>
</dbReference>
<dbReference type="HAMAP" id="MF_01161">
    <property type="entry name" value="tRNA_Ile_lys_synt"/>
    <property type="match status" value="1"/>
</dbReference>
<protein>
    <recommendedName>
        <fullName evidence="8">tRNA(Ile)-lysidine synthase</fullName>
        <ecNumber evidence="8">6.3.4.19</ecNumber>
    </recommendedName>
    <alternativeName>
        <fullName evidence="8">tRNA(Ile)-2-lysyl-cytidine synthase</fullName>
    </alternativeName>
    <alternativeName>
        <fullName evidence="8">tRNA(Ile)-lysidine synthetase</fullName>
    </alternativeName>
</protein>
<dbReference type="SUPFAM" id="SSF82829">
    <property type="entry name" value="MesJ substrate recognition domain-like"/>
    <property type="match status" value="1"/>
</dbReference>
<dbReference type="EMBL" id="CP146612">
    <property type="protein sequence ID" value="WWX25962.1"/>
    <property type="molecule type" value="Genomic_DNA"/>
</dbReference>
<name>A0ABZ2J4X1_9CHLR</name>
<evidence type="ECO:0000256" key="4">
    <source>
        <dbReference type="ARBA" id="ARBA00022694"/>
    </source>
</evidence>
<comment type="subcellular location">
    <subcellularLocation>
        <location evidence="1 8">Cytoplasm</location>
    </subcellularLocation>
</comment>
<evidence type="ECO:0000256" key="1">
    <source>
        <dbReference type="ARBA" id="ARBA00004496"/>
    </source>
</evidence>
<dbReference type="PANTHER" id="PTHR43033:SF1">
    <property type="entry name" value="TRNA(ILE)-LYSIDINE SYNTHASE-RELATED"/>
    <property type="match status" value="1"/>
</dbReference>
<dbReference type="InterPro" id="IPR012094">
    <property type="entry name" value="tRNA_Ile_lys_synt"/>
</dbReference>
<dbReference type="RefSeq" id="WP_338738649.1">
    <property type="nucleotide sequence ID" value="NZ_CP146612.1"/>
</dbReference>
<dbReference type="SMART" id="SM00977">
    <property type="entry name" value="TilS_C"/>
    <property type="match status" value="1"/>
</dbReference>
<organism evidence="10 11">
    <name type="scientific">Candidatus Dehalogenimonas loeffleri</name>
    <dbReference type="NCBI Taxonomy" id="3127115"/>
    <lineage>
        <taxon>Bacteria</taxon>
        <taxon>Bacillati</taxon>
        <taxon>Chloroflexota</taxon>
        <taxon>Dehalococcoidia</taxon>
        <taxon>Dehalococcoidales</taxon>
        <taxon>Dehalococcoidaceae</taxon>
        <taxon>Dehalogenimonas</taxon>
    </lineage>
</organism>
<dbReference type="InterPro" id="IPR012796">
    <property type="entry name" value="Lysidine-tRNA-synth_C"/>
</dbReference>
<dbReference type="CDD" id="cd01992">
    <property type="entry name" value="TilS_N"/>
    <property type="match status" value="1"/>
</dbReference>
<dbReference type="SUPFAM" id="SSF52402">
    <property type="entry name" value="Adenine nucleotide alpha hydrolases-like"/>
    <property type="match status" value="1"/>
</dbReference>
<evidence type="ECO:0000256" key="7">
    <source>
        <dbReference type="ARBA" id="ARBA00048539"/>
    </source>
</evidence>
<evidence type="ECO:0000256" key="6">
    <source>
        <dbReference type="ARBA" id="ARBA00022840"/>
    </source>
</evidence>
<evidence type="ECO:0000313" key="10">
    <source>
        <dbReference type="EMBL" id="WWX25962.1"/>
    </source>
</evidence>
<dbReference type="Gene3D" id="3.40.50.620">
    <property type="entry name" value="HUPs"/>
    <property type="match status" value="1"/>
</dbReference>
<dbReference type="Gene3D" id="1.20.59.20">
    <property type="match status" value="1"/>
</dbReference>
<dbReference type="Pfam" id="PF09179">
    <property type="entry name" value="TilS"/>
    <property type="match status" value="1"/>
</dbReference>
<evidence type="ECO:0000313" key="11">
    <source>
        <dbReference type="Proteomes" id="UP001375370"/>
    </source>
</evidence>
<comment type="similarity">
    <text evidence="8">Belongs to the tRNA(Ile)-lysidine synthase family.</text>
</comment>
<feature type="binding site" evidence="8">
    <location>
        <begin position="29"/>
        <end position="34"/>
    </location>
    <ligand>
        <name>ATP</name>
        <dbReference type="ChEBI" id="CHEBI:30616"/>
    </ligand>
</feature>
<comment type="function">
    <text evidence="8">Ligates lysine onto the cytidine present at position 34 of the AUA codon-specific tRNA(Ile) that contains the anticodon CAU, in an ATP-dependent manner. Cytidine is converted to lysidine, thus changing the amino acid specificity of the tRNA from methionine to isoleucine.</text>
</comment>
<evidence type="ECO:0000256" key="8">
    <source>
        <dbReference type="HAMAP-Rule" id="MF_01161"/>
    </source>
</evidence>
<dbReference type="InterPro" id="IPR014729">
    <property type="entry name" value="Rossmann-like_a/b/a_fold"/>
</dbReference>
<dbReference type="InterPro" id="IPR011063">
    <property type="entry name" value="TilS/TtcA_N"/>
</dbReference>
<dbReference type="NCBIfam" id="TIGR02432">
    <property type="entry name" value="lysidine_TilS_N"/>
    <property type="match status" value="1"/>
</dbReference>
<dbReference type="Pfam" id="PF01171">
    <property type="entry name" value="ATP_bind_3"/>
    <property type="match status" value="1"/>
</dbReference>
<keyword evidence="4 8" id="KW-0819">tRNA processing</keyword>
<accession>A0ABZ2J4X1</accession>
<comment type="catalytic activity">
    <reaction evidence="7 8">
        <text>cytidine(34) in tRNA(Ile2) + L-lysine + ATP = lysidine(34) in tRNA(Ile2) + AMP + diphosphate + H(+)</text>
        <dbReference type="Rhea" id="RHEA:43744"/>
        <dbReference type="Rhea" id="RHEA-COMP:10625"/>
        <dbReference type="Rhea" id="RHEA-COMP:10670"/>
        <dbReference type="ChEBI" id="CHEBI:15378"/>
        <dbReference type="ChEBI" id="CHEBI:30616"/>
        <dbReference type="ChEBI" id="CHEBI:32551"/>
        <dbReference type="ChEBI" id="CHEBI:33019"/>
        <dbReference type="ChEBI" id="CHEBI:82748"/>
        <dbReference type="ChEBI" id="CHEBI:83665"/>
        <dbReference type="ChEBI" id="CHEBI:456215"/>
        <dbReference type="EC" id="6.3.4.19"/>
    </reaction>
</comment>
<dbReference type="Pfam" id="PF11734">
    <property type="entry name" value="TilS_C"/>
    <property type="match status" value="1"/>
</dbReference>
<dbReference type="NCBIfam" id="TIGR02433">
    <property type="entry name" value="lysidine_TilS_C"/>
    <property type="match status" value="1"/>
</dbReference>
<evidence type="ECO:0000256" key="5">
    <source>
        <dbReference type="ARBA" id="ARBA00022741"/>
    </source>
</evidence>